<dbReference type="InterPro" id="IPR025150">
    <property type="entry name" value="GH123_cat"/>
</dbReference>
<dbReference type="SUPFAM" id="SSF51445">
    <property type="entry name" value="(Trans)glycosidases"/>
    <property type="match status" value="1"/>
</dbReference>
<evidence type="ECO:0000259" key="3">
    <source>
        <dbReference type="Pfam" id="PF22680"/>
    </source>
</evidence>
<keyword evidence="1" id="KW-0732">Signal</keyword>
<keyword evidence="5" id="KW-1185">Reference proteome</keyword>
<evidence type="ECO:0000313" key="4">
    <source>
        <dbReference type="EMBL" id="RRD91440.1"/>
    </source>
</evidence>
<dbReference type="Pfam" id="PF22680">
    <property type="entry name" value="Glyco_hydro_123_N_2"/>
    <property type="match status" value="1"/>
</dbReference>
<feature type="signal peptide" evidence="1">
    <location>
        <begin position="1"/>
        <end position="23"/>
    </location>
</feature>
<dbReference type="RefSeq" id="WP_125239069.1">
    <property type="nucleotide sequence ID" value="NZ_RQYF01000024.1"/>
</dbReference>
<comment type="caution">
    <text evidence="4">The sequence shown here is derived from an EMBL/GenBank/DDBJ whole genome shotgun (WGS) entry which is preliminary data.</text>
</comment>
<organism evidence="4 5">
    <name type="scientific">Prevotella heparinolytica</name>
    <dbReference type="NCBI Taxonomy" id="28113"/>
    <lineage>
        <taxon>Bacteria</taxon>
        <taxon>Pseudomonadati</taxon>
        <taxon>Bacteroidota</taxon>
        <taxon>Bacteroidia</taxon>
        <taxon>Bacteroidales</taxon>
        <taxon>Bacteroidaceae</taxon>
        <taxon>Bacteroides</taxon>
    </lineage>
</organism>
<protein>
    <submittedName>
        <fullName evidence="4">DUF4091 domain-containing protein</fullName>
    </submittedName>
</protein>
<feature type="domain" description="Glycoside hydrolase 123 N-terminal" evidence="3">
    <location>
        <begin position="70"/>
        <end position="216"/>
    </location>
</feature>
<evidence type="ECO:0000256" key="1">
    <source>
        <dbReference type="SAM" id="SignalP"/>
    </source>
</evidence>
<proteinExistence type="predicted"/>
<evidence type="ECO:0000259" key="2">
    <source>
        <dbReference type="Pfam" id="PF13320"/>
    </source>
</evidence>
<dbReference type="Proteomes" id="UP000279562">
    <property type="component" value="Unassembled WGS sequence"/>
</dbReference>
<dbReference type="InterPro" id="IPR053850">
    <property type="entry name" value="Glyco_hydro_123_N_2"/>
</dbReference>
<dbReference type="EMBL" id="RQYF01000024">
    <property type="protein sequence ID" value="RRD91440.1"/>
    <property type="molecule type" value="Genomic_DNA"/>
</dbReference>
<dbReference type="Pfam" id="PF13320">
    <property type="entry name" value="GH123_cat"/>
    <property type="match status" value="1"/>
</dbReference>
<sequence length="605" mass="69497">MLSMKKTVFTLLCGVVFSISGFAQNSSGVTHSGQPTEQPPFPLSSYKELPNPTPTDPAVWRKVKGINLSWGETHIRYKKEAPAPITRPQKGLELTAWRGERISAQWVVWADRPLARLSFSMEDLAHSNKKDLIKHECILSGFVRYVMTDELNKDGNGGCGARPDAAAFDSTLVTDPIDHLSKELDINKCTTQSGWLSIRIPQDAVPGTYQGIVTVKDATGKIGTLNLRVNVKERVLPQPSDWKFHLDLWQNPFAIARYHQVPLWSREHLECMRPYMELYRDAGGKVITTSIMHKPWNGQTYDYFETMVTWIKKADGSWSFDYTVFDRWVEFMMGLGITKEINCYSMVPWRLSFQYFDQATNSLREIQTKPGDPAYEEMWLAMLKSFSAHLKEKGWFSITHISMDERPMEVMKETLKVIRKADPDFKVSLAGALHEELSEELNDYCVALRMKYPEAMKARRKAEGKVTTFYTSCEEPYPNTFTFSPPAESEWLGWYAAKEGLDGYLRWAYNSWVIEPLLDSRFYTWAAGDTYFIYPGARSSLRFEHLIAGIQAFEKIRILKEEYTRTNNRAGLRRIEKALKLFDEKTLRTTPAFAVIKQAKAIFNE</sequence>
<feature type="chain" id="PRO_5018224975" evidence="1">
    <location>
        <begin position="24"/>
        <end position="605"/>
    </location>
</feature>
<name>A0A3P2AB43_9BACE</name>
<dbReference type="InterPro" id="IPR017853">
    <property type="entry name" value="GH"/>
</dbReference>
<feature type="domain" description="Glycoside hydrolase 123 catalytic" evidence="2">
    <location>
        <begin position="249"/>
        <end position="559"/>
    </location>
</feature>
<evidence type="ECO:0000313" key="5">
    <source>
        <dbReference type="Proteomes" id="UP000279562"/>
    </source>
</evidence>
<gene>
    <name evidence="4" type="ORF">EII33_06920</name>
</gene>
<dbReference type="AlphaFoldDB" id="A0A3P2AB43"/>
<accession>A0A3P2AB43</accession>
<reference evidence="4 5" key="1">
    <citation type="submission" date="2018-11" db="EMBL/GenBank/DDBJ databases">
        <title>Genomes From Bacteria Associated with the Canine Oral Cavity: a Test Case for Automated Genome-Based Taxonomic Assignment.</title>
        <authorList>
            <person name="Coil D.A."/>
            <person name="Jospin G."/>
            <person name="Darling A.E."/>
            <person name="Wallis C."/>
            <person name="Davis I.J."/>
            <person name="Harris S."/>
            <person name="Eisen J.A."/>
            <person name="Holcombe L.J."/>
            <person name="O'Flynn C."/>
        </authorList>
    </citation>
    <scope>NUCLEOTIDE SEQUENCE [LARGE SCALE GENOMIC DNA]</scope>
    <source>
        <strain evidence="4 5">OH1047_COT-310</strain>
    </source>
</reference>